<comment type="caution">
    <text evidence="1">The sequence shown here is derived from an EMBL/GenBank/DDBJ whole genome shotgun (WGS) entry which is preliminary data.</text>
</comment>
<organism evidence="1 2">
    <name type="scientific">Pisum sativum</name>
    <name type="common">Garden pea</name>
    <name type="synonym">Lathyrus oleraceus</name>
    <dbReference type="NCBI Taxonomy" id="3888"/>
    <lineage>
        <taxon>Eukaryota</taxon>
        <taxon>Viridiplantae</taxon>
        <taxon>Streptophyta</taxon>
        <taxon>Embryophyta</taxon>
        <taxon>Tracheophyta</taxon>
        <taxon>Spermatophyta</taxon>
        <taxon>Magnoliopsida</taxon>
        <taxon>eudicotyledons</taxon>
        <taxon>Gunneridae</taxon>
        <taxon>Pentapetalae</taxon>
        <taxon>rosids</taxon>
        <taxon>fabids</taxon>
        <taxon>Fabales</taxon>
        <taxon>Fabaceae</taxon>
        <taxon>Papilionoideae</taxon>
        <taxon>50 kb inversion clade</taxon>
        <taxon>NPAAA clade</taxon>
        <taxon>Hologalegina</taxon>
        <taxon>IRL clade</taxon>
        <taxon>Fabeae</taxon>
        <taxon>Lathyrus</taxon>
    </lineage>
</organism>
<reference evidence="1 2" key="1">
    <citation type="journal article" date="2022" name="Nat. Genet.">
        <title>Improved pea reference genome and pan-genome highlight genomic features and evolutionary characteristics.</title>
        <authorList>
            <person name="Yang T."/>
            <person name="Liu R."/>
            <person name="Luo Y."/>
            <person name="Hu S."/>
            <person name="Wang D."/>
            <person name="Wang C."/>
            <person name="Pandey M.K."/>
            <person name="Ge S."/>
            <person name="Xu Q."/>
            <person name="Li N."/>
            <person name="Li G."/>
            <person name="Huang Y."/>
            <person name="Saxena R.K."/>
            <person name="Ji Y."/>
            <person name="Li M."/>
            <person name="Yan X."/>
            <person name="He Y."/>
            <person name="Liu Y."/>
            <person name="Wang X."/>
            <person name="Xiang C."/>
            <person name="Varshney R.K."/>
            <person name="Ding H."/>
            <person name="Gao S."/>
            <person name="Zong X."/>
        </authorList>
    </citation>
    <scope>NUCLEOTIDE SEQUENCE [LARGE SCALE GENOMIC DNA]</scope>
    <source>
        <strain evidence="1 2">cv. Zhongwan 6</strain>
    </source>
</reference>
<sequence>MANNCILSQVSVSKMAEEDETALVAEMTVIAETMVVVEMTCVTAYYNEILTLWQDLDLCYDDNWRCTKDSVLYFKRQENDRVFMFLVGLNKDLDEVGGLALAIKNLDEGKRLDKFPWCDHYKREWHMHETCQKLKGKSPNWKKKCRSTFQASNYDQGQQSPLTQLSLTMYQLDRLYKLLESLTPSCSIARKDHF</sequence>
<protein>
    <submittedName>
        <fullName evidence="1">Uncharacterized protein</fullName>
    </submittedName>
</protein>
<gene>
    <name evidence="1" type="ORF">KIW84_045559</name>
</gene>
<evidence type="ECO:0000313" key="2">
    <source>
        <dbReference type="Proteomes" id="UP001058974"/>
    </source>
</evidence>
<dbReference type="Gramene" id="Psat04G0555900-T1">
    <property type="protein sequence ID" value="KAI5422143.1"/>
    <property type="gene ID" value="KIW84_045559"/>
</dbReference>
<dbReference type="Proteomes" id="UP001058974">
    <property type="component" value="Chromosome 4"/>
</dbReference>
<dbReference type="AlphaFoldDB" id="A0A9D4XIU3"/>
<name>A0A9D4XIU3_PEA</name>
<proteinExistence type="predicted"/>
<dbReference type="EMBL" id="JAMSHJ010000004">
    <property type="protein sequence ID" value="KAI5422143.1"/>
    <property type="molecule type" value="Genomic_DNA"/>
</dbReference>
<accession>A0A9D4XIU3</accession>
<keyword evidence="2" id="KW-1185">Reference proteome</keyword>
<evidence type="ECO:0000313" key="1">
    <source>
        <dbReference type="EMBL" id="KAI5422143.1"/>
    </source>
</evidence>